<evidence type="ECO:0000259" key="3">
    <source>
        <dbReference type="Pfam" id="PF01648"/>
    </source>
</evidence>
<dbReference type="Gene3D" id="3.90.470.20">
    <property type="entry name" value="4'-phosphopantetheinyl transferase domain"/>
    <property type="match status" value="2"/>
</dbReference>
<dbReference type="InterPro" id="IPR008278">
    <property type="entry name" value="4-PPantetheinyl_Trfase_dom"/>
</dbReference>
<dbReference type="GO" id="GO:0008897">
    <property type="term" value="F:holo-[acyl-carrier-protein] synthase activity"/>
    <property type="evidence" value="ECO:0007669"/>
    <property type="project" value="InterPro"/>
</dbReference>
<gene>
    <name evidence="4" type="ORF">HZU75_12110</name>
</gene>
<dbReference type="GO" id="GO:0019878">
    <property type="term" value="P:lysine biosynthetic process via aminoadipic acid"/>
    <property type="evidence" value="ECO:0007669"/>
    <property type="project" value="TreeGrafter"/>
</dbReference>
<name>A0A7D5ZHZ7_9NEIS</name>
<dbReference type="Pfam" id="PF01648">
    <property type="entry name" value="ACPS"/>
    <property type="match status" value="1"/>
</dbReference>
<sequence length="225" mass="24833">MASLRVMSLPPSTTLPAIDLYLDQAQRARLLQIAHPERALQFSAARYLAIDLLQQMGVQANLCTQPSGRPQAVNWLAADGLSWSHTQLWAAAALGIGRVGVDIETIRPRKNLLAIAKNYFSAAEVQMLLSLPSPEQIKQFYMLWVAKEALLKAQGTGIVGGLSRFQLIASEGLWRLVVDDASSWQVQIWQLDDNSLLAVASDTIQTWQLQADSQISQQLILQTQS</sequence>
<evidence type="ECO:0000256" key="1">
    <source>
        <dbReference type="ARBA" id="ARBA00010990"/>
    </source>
</evidence>
<dbReference type="RefSeq" id="WP_180306290.1">
    <property type="nucleotide sequence ID" value="NZ_CP058952.1"/>
</dbReference>
<evidence type="ECO:0000313" key="4">
    <source>
        <dbReference type="EMBL" id="QLI82209.1"/>
    </source>
</evidence>
<dbReference type="AlphaFoldDB" id="A0A7D5ZHZ7"/>
<keyword evidence="5" id="KW-1185">Reference proteome</keyword>
<comment type="similarity">
    <text evidence="1">Belongs to the P-Pant transferase superfamily. Gsp/Sfp/HetI/AcpT family.</text>
</comment>
<dbReference type="InterPro" id="IPR050559">
    <property type="entry name" value="P-Pant_transferase_sf"/>
</dbReference>
<dbReference type="GO" id="GO:0000287">
    <property type="term" value="F:magnesium ion binding"/>
    <property type="evidence" value="ECO:0007669"/>
    <property type="project" value="InterPro"/>
</dbReference>
<evidence type="ECO:0000256" key="2">
    <source>
        <dbReference type="ARBA" id="ARBA00022679"/>
    </source>
</evidence>
<dbReference type="InterPro" id="IPR037143">
    <property type="entry name" value="4-PPantetheinyl_Trfase_dom_sf"/>
</dbReference>
<dbReference type="EMBL" id="CP058952">
    <property type="protein sequence ID" value="QLI82209.1"/>
    <property type="molecule type" value="Genomic_DNA"/>
</dbReference>
<feature type="domain" description="4'-phosphopantetheinyl transferase" evidence="3">
    <location>
        <begin position="98"/>
        <end position="195"/>
    </location>
</feature>
<dbReference type="KEGG" id="cfon:HZU75_12110"/>
<dbReference type="PANTHER" id="PTHR12215:SF10">
    <property type="entry name" value="L-AMINOADIPATE-SEMIALDEHYDE DEHYDROGENASE-PHOSPHOPANTETHEINYL TRANSFERASE"/>
    <property type="match status" value="1"/>
</dbReference>
<protein>
    <submittedName>
        <fullName evidence="4">4'-phosphopantetheinyl transferase superfamily protein</fullName>
    </submittedName>
</protein>
<evidence type="ECO:0000313" key="5">
    <source>
        <dbReference type="Proteomes" id="UP000510822"/>
    </source>
</evidence>
<organism evidence="4 5">
    <name type="scientific">Chitinibacter fontanus</name>
    <dbReference type="NCBI Taxonomy" id="1737446"/>
    <lineage>
        <taxon>Bacteria</taxon>
        <taxon>Pseudomonadati</taxon>
        <taxon>Pseudomonadota</taxon>
        <taxon>Betaproteobacteria</taxon>
        <taxon>Neisseriales</taxon>
        <taxon>Chitinibacteraceae</taxon>
        <taxon>Chitinibacter</taxon>
    </lineage>
</organism>
<dbReference type="Proteomes" id="UP000510822">
    <property type="component" value="Chromosome"/>
</dbReference>
<reference evidence="4 5" key="1">
    <citation type="journal article" date="2016" name="Int. J. Syst. Evol. Microbiol.">
        <title>Chitinibacter fontanus sp. nov., isolated from a spring.</title>
        <authorList>
            <person name="Sheu S.Y."/>
            <person name="Li Y.S."/>
            <person name="Young C.C."/>
            <person name="Chen W.M."/>
        </authorList>
    </citation>
    <scope>NUCLEOTIDE SEQUENCE [LARGE SCALE GENOMIC DNA]</scope>
    <source>
        <strain evidence="4 5">STM-7</strain>
    </source>
</reference>
<proteinExistence type="inferred from homology"/>
<dbReference type="SUPFAM" id="SSF56214">
    <property type="entry name" value="4'-phosphopantetheinyl transferase"/>
    <property type="match status" value="2"/>
</dbReference>
<dbReference type="PANTHER" id="PTHR12215">
    <property type="entry name" value="PHOSPHOPANTETHEINE TRANSFERASE"/>
    <property type="match status" value="1"/>
</dbReference>
<keyword evidence="2 4" id="KW-0808">Transferase</keyword>
<accession>A0A7D5ZHZ7</accession>
<dbReference type="GO" id="GO:0005829">
    <property type="term" value="C:cytosol"/>
    <property type="evidence" value="ECO:0007669"/>
    <property type="project" value="TreeGrafter"/>
</dbReference>